<feature type="region of interest" description="Disordered" evidence="1">
    <location>
        <begin position="170"/>
        <end position="264"/>
    </location>
</feature>
<evidence type="ECO:0000256" key="1">
    <source>
        <dbReference type="SAM" id="MobiDB-lite"/>
    </source>
</evidence>
<proteinExistence type="predicted"/>
<dbReference type="RefSeq" id="XP_069206132.1">
    <property type="nucleotide sequence ID" value="XM_069356291.1"/>
</dbReference>
<organism evidence="2 3">
    <name type="scientific">Vanrija albida</name>
    <dbReference type="NCBI Taxonomy" id="181172"/>
    <lineage>
        <taxon>Eukaryota</taxon>
        <taxon>Fungi</taxon>
        <taxon>Dikarya</taxon>
        <taxon>Basidiomycota</taxon>
        <taxon>Agaricomycotina</taxon>
        <taxon>Tremellomycetes</taxon>
        <taxon>Trichosporonales</taxon>
        <taxon>Trichosporonaceae</taxon>
        <taxon>Vanrija</taxon>
    </lineage>
</organism>
<sequence>MTAHPQPRRRGDTVTARVSPPPSESGSSVAGDDADPDLALSISSSDLDASWLEVRPRRAPGSGSSALGSSTISELGRSSNEPSEVASDDGQEPWALSSDGGSERPAETDTDDADPDDASVDLETPLLGSLDDTASAFQRSFIFPDPNSASASFMTGASASTVMNTPSHSLANIRSVPNTEPTRGSTLWEPVVDGKPLLEEHEDNNDDKGAGKDTDFKSEGGSSRETKATKAGISITKAETSNPSTTANVADVGTSFRPHSAHPNPPVRRGSWSMMFVVFGIFLVLELGPMRFAELVTDALSPALRGLGLQVPVAIPDVAPAPPPTPPPVETAVPTESSVNWIRTPNLSIVLHALSALSAETPKPIEAPTNAPNMPATVKEPSATELKMNRISKTYHWSRNKVGELAVPEPKDLAVTASAEETEKPSESPTPHADSAVAENLARSLILMSDYITWGLDIVTALTSHVYTAIRDEVEFDYQQLRAASAMAYDLFQQGQVQVLGIINDAAARLRASPTSPDAGESIQQQVHNLACANGRCDRVVQAAVDFQARGYATLRQARRGLDNALRAASDFLEYIEDDGTDASFSSYLRAEEHAQDVETQRLKTKKKGCSGWGKHEHRRAKNEPLKKHAQHRKKPCGGGLGLFAHGCGARRAA</sequence>
<name>A0ABR3PVR1_9TREE</name>
<feature type="region of interest" description="Disordered" evidence="1">
    <location>
        <begin position="601"/>
        <end position="637"/>
    </location>
</feature>
<evidence type="ECO:0000313" key="2">
    <source>
        <dbReference type="EMBL" id="KAL1406188.1"/>
    </source>
</evidence>
<dbReference type="EMBL" id="JBBXJM010000006">
    <property type="protein sequence ID" value="KAL1406188.1"/>
    <property type="molecule type" value="Genomic_DNA"/>
</dbReference>
<feature type="compositionally biased region" description="Low complexity" evidence="1">
    <location>
        <begin position="61"/>
        <end position="73"/>
    </location>
</feature>
<feature type="compositionally biased region" description="Polar residues" evidence="1">
    <location>
        <begin position="170"/>
        <end position="185"/>
    </location>
</feature>
<feature type="compositionally biased region" description="Basic and acidic residues" evidence="1">
    <location>
        <begin position="206"/>
        <end position="228"/>
    </location>
</feature>
<dbReference type="GeneID" id="95988920"/>
<keyword evidence="3" id="KW-1185">Reference proteome</keyword>
<feature type="region of interest" description="Disordered" evidence="1">
    <location>
        <begin position="416"/>
        <end position="435"/>
    </location>
</feature>
<protein>
    <submittedName>
        <fullName evidence="2">Uncharacterized protein</fullName>
    </submittedName>
</protein>
<accession>A0ABR3PVR1</accession>
<feature type="region of interest" description="Disordered" evidence="1">
    <location>
        <begin position="1"/>
        <end position="127"/>
    </location>
</feature>
<evidence type="ECO:0000313" key="3">
    <source>
        <dbReference type="Proteomes" id="UP001565368"/>
    </source>
</evidence>
<feature type="compositionally biased region" description="Acidic residues" evidence="1">
    <location>
        <begin position="108"/>
        <end position="120"/>
    </location>
</feature>
<reference evidence="2 3" key="1">
    <citation type="submission" date="2023-08" db="EMBL/GenBank/DDBJ databases">
        <title>Annotated Genome Sequence of Vanrija albida AlHP1.</title>
        <authorList>
            <person name="Herzog R."/>
        </authorList>
    </citation>
    <scope>NUCLEOTIDE SEQUENCE [LARGE SCALE GENOMIC DNA]</scope>
    <source>
        <strain evidence="2 3">AlHP1</strain>
    </source>
</reference>
<gene>
    <name evidence="2" type="ORF">Q8F55_007877</name>
</gene>
<feature type="compositionally biased region" description="Polar residues" evidence="1">
    <location>
        <begin position="237"/>
        <end position="248"/>
    </location>
</feature>
<comment type="caution">
    <text evidence="2">The sequence shown here is derived from an EMBL/GenBank/DDBJ whole genome shotgun (WGS) entry which is preliminary data.</text>
</comment>
<dbReference type="Proteomes" id="UP001565368">
    <property type="component" value="Unassembled WGS sequence"/>
</dbReference>
<feature type="compositionally biased region" description="Low complexity" evidence="1">
    <location>
        <begin position="37"/>
        <end position="50"/>
    </location>
</feature>